<dbReference type="InterPro" id="IPR027417">
    <property type="entry name" value="P-loop_NTPase"/>
</dbReference>
<evidence type="ECO:0000259" key="2">
    <source>
        <dbReference type="Pfam" id="PF05970"/>
    </source>
</evidence>
<dbReference type="EMBL" id="KZ293512">
    <property type="protein sequence ID" value="PBK59128.1"/>
    <property type="molecule type" value="Genomic_DNA"/>
</dbReference>
<sequence>MLSCADLYRISARLCAVFNIYHVPFGGISMIFAGDFAQLPPAYGGSGQSLYSSYVGAKSASMRDQHAAIGKALWHQVLTVVILRQNMRQRSQTIEDASLRTALENMRYRKCTANDLVFLNTCVSSIARGRDHISQPEYRNVSIITAWNSHKDEINRLGCERFAIETGQTLTCFYSEDFATEMRQEKQDRKARGLHRSTGITDELQQTLWDLPPNANDGQCAGTLRLCTGMPVMIRNNYATELCMTKGQEGVVHSWQAVKGSRGQQMLDVLFIELLNPPTEVQLVGLPKNVVPLERKPVTVNCKLPNDKVISLSRSQVDIAPNFAMTDYSSQGKTRPYNPVHLDYCKSHQACYTALSRTASAKGTILLQPISPSKVQGGVHGSLWQ</sequence>
<dbReference type="InterPro" id="IPR010285">
    <property type="entry name" value="DNA_helicase_pif1-like_DEAD"/>
</dbReference>
<dbReference type="Proteomes" id="UP000218334">
    <property type="component" value="Unassembled WGS sequence"/>
</dbReference>
<feature type="domain" description="DNA helicase Pif1-like DEAD-box helicase" evidence="2">
    <location>
        <begin position="19"/>
        <end position="96"/>
    </location>
</feature>
<keyword evidence="1" id="KW-0347">Helicase</keyword>
<protein>
    <recommendedName>
        <fullName evidence="1">ATP-dependent DNA helicase</fullName>
        <ecNumber evidence="1">5.6.2.3</ecNumber>
    </recommendedName>
</protein>
<evidence type="ECO:0000313" key="3">
    <source>
        <dbReference type="EMBL" id="PBK59128.1"/>
    </source>
</evidence>
<proteinExistence type="inferred from homology"/>
<dbReference type="SUPFAM" id="SSF52540">
    <property type="entry name" value="P-loop containing nucleoside triphosphate hydrolases"/>
    <property type="match status" value="1"/>
</dbReference>
<keyword evidence="4" id="KW-1185">Reference proteome</keyword>
<name>A0A2H3AZE6_9AGAR</name>
<dbReference type="GO" id="GO:0005524">
    <property type="term" value="F:ATP binding"/>
    <property type="evidence" value="ECO:0007669"/>
    <property type="project" value="UniProtKB-KW"/>
</dbReference>
<keyword evidence="1" id="KW-0378">Hydrolase</keyword>
<dbReference type="PANTHER" id="PTHR47642:SF6">
    <property type="entry name" value="ATP-DEPENDENT DNA HELICASE"/>
    <property type="match status" value="1"/>
</dbReference>
<dbReference type="InterPro" id="IPR051055">
    <property type="entry name" value="PIF1_helicase"/>
</dbReference>
<organism evidence="3 4">
    <name type="scientific">Armillaria solidipes</name>
    <dbReference type="NCBI Taxonomy" id="1076256"/>
    <lineage>
        <taxon>Eukaryota</taxon>
        <taxon>Fungi</taxon>
        <taxon>Dikarya</taxon>
        <taxon>Basidiomycota</taxon>
        <taxon>Agaricomycotina</taxon>
        <taxon>Agaricomycetes</taxon>
        <taxon>Agaricomycetidae</taxon>
        <taxon>Agaricales</taxon>
        <taxon>Marasmiineae</taxon>
        <taxon>Physalacriaceae</taxon>
        <taxon>Armillaria</taxon>
    </lineage>
</organism>
<dbReference type="GO" id="GO:0043139">
    <property type="term" value="F:5'-3' DNA helicase activity"/>
    <property type="evidence" value="ECO:0007669"/>
    <property type="project" value="UniProtKB-EC"/>
</dbReference>
<comment type="catalytic activity">
    <reaction evidence="1">
        <text>ATP + H2O = ADP + phosphate + H(+)</text>
        <dbReference type="Rhea" id="RHEA:13065"/>
        <dbReference type="ChEBI" id="CHEBI:15377"/>
        <dbReference type="ChEBI" id="CHEBI:15378"/>
        <dbReference type="ChEBI" id="CHEBI:30616"/>
        <dbReference type="ChEBI" id="CHEBI:43474"/>
        <dbReference type="ChEBI" id="CHEBI:456216"/>
        <dbReference type="EC" id="5.6.2.3"/>
    </reaction>
</comment>
<comment type="similarity">
    <text evidence="1">Belongs to the helicase family.</text>
</comment>
<dbReference type="Pfam" id="PF05970">
    <property type="entry name" value="PIF1"/>
    <property type="match status" value="1"/>
</dbReference>
<keyword evidence="1" id="KW-0067">ATP-binding</keyword>
<dbReference type="EC" id="5.6.2.3" evidence="1"/>
<accession>A0A2H3AZE6</accession>
<dbReference type="GO" id="GO:0000723">
    <property type="term" value="P:telomere maintenance"/>
    <property type="evidence" value="ECO:0007669"/>
    <property type="project" value="InterPro"/>
</dbReference>
<dbReference type="GO" id="GO:0006310">
    <property type="term" value="P:DNA recombination"/>
    <property type="evidence" value="ECO:0007669"/>
    <property type="project" value="UniProtKB-KW"/>
</dbReference>
<keyword evidence="1" id="KW-0233">DNA recombination</keyword>
<gene>
    <name evidence="3" type="ORF">ARMSODRAFT_899687</name>
</gene>
<feature type="non-terminal residue" evidence="3">
    <location>
        <position position="385"/>
    </location>
</feature>
<dbReference type="GO" id="GO:0006281">
    <property type="term" value="P:DNA repair"/>
    <property type="evidence" value="ECO:0007669"/>
    <property type="project" value="UniProtKB-KW"/>
</dbReference>
<keyword evidence="1" id="KW-0547">Nucleotide-binding</keyword>
<keyword evidence="1" id="KW-0234">DNA repair</keyword>
<dbReference type="GO" id="GO:0016787">
    <property type="term" value="F:hydrolase activity"/>
    <property type="evidence" value="ECO:0007669"/>
    <property type="project" value="UniProtKB-KW"/>
</dbReference>
<dbReference type="PANTHER" id="PTHR47642">
    <property type="entry name" value="ATP-DEPENDENT DNA HELICASE"/>
    <property type="match status" value="1"/>
</dbReference>
<comment type="cofactor">
    <cofactor evidence="1">
        <name>Mg(2+)</name>
        <dbReference type="ChEBI" id="CHEBI:18420"/>
    </cofactor>
</comment>
<evidence type="ECO:0000256" key="1">
    <source>
        <dbReference type="RuleBase" id="RU363044"/>
    </source>
</evidence>
<dbReference type="AlphaFoldDB" id="A0A2H3AZE6"/>
<dbReference type="STRING" id="1076256.A0A2H3AZE6"/>
<evidence type="ECO:0000313" key="4">
    <source>
        <dbReference type="Proteomes" id="UP000218334"/>
    </source>
</evidence>
<reference evidence="4" key="1">
    <citation type="journal article" date="2017" name="Nat. Ecol. Evol.">
        <title>Genome expansion and lineage-specific genetic innovations in the forest pathogenic fungi Armillaria.</title>
        <authorList>
            <person name="Sipos G."/>
            <person name="Prasanna A.N."/>
            <person name="Walter M.C."/>
            <person name="O'Connor E."/>
            <person name="Balint B."/>
            <person name="Krizsan K."/>
            <person name="Kiss B."/>
            <person name="Hess J."/>
            <person name="Varga T."/>
            <person name="Slot J."/>
            <person name="Riley R."/>
            <person name="Boka B."/>
            <person name="Rigling D."/>
            <person name="Barry K."/>
            <person name="Lee J."/>
            <person name="Mihaltcheva S."/>
            <person name="LaButti K."/>
            <person name="Lipzen A."/>
            <person name="Waldron R."/>
            <person name="Moloney N.M."/>
            <person name="Sperisen C."/>
            <person name="Kredics L."/>
            <person name="Vagvoelgyi C."/>
            <person name="Patrignani A."/>
            <person name="Fitzpatrick D."/>
            <person name="Nagy I."/>
            <person name="Doyle S."/>
            <person name="Anderson J.B."/>
            <person name="Grigoriev I.V."/>
            <person name="Gueldener U."/>
            <person name="Muensterkoetter M."/>
            <person name="Nagy L.G."/>
        </authorList>
    </citation>
    <scope>NUCLEOTIDE SEQUENCE [LARGE SCALE GENOMIC DNA]</scope>
    <source>
        <strain evidence="4">28-4</strain>
    </source>
</reference>
<keyword evidence="1" id="KW-0227">DNA damage</keyword>